<dbReference type="EMBL" id="CM009291">
    <property type="protein sequence ID" value="RQO86375.1"/>
    <property type="molecule type" value="Genomic_DNA"/>
</dbReference>
<evidence type="ECO:0008006" key="4">
    <source>
        <dbReference type="Google" id="ProtNLM"/>
    </source>
</evidence>
<evidence type="ECO:0000256" key="1">
    <source>
        <dbReference type="SAM" id="Phobius"/>
    </source>
</evidence>
<name>A0A3N7ENE3_POPTR</name>
<feature type="transmembrane region" description="Helical" evidence="1">
    <location>
        <begin position="12"/>
        <end position="31"/>
    </location>
</feature>
<dbReference type="InParanoid" id="A0A3N7ENE3"/>
<accession>A0A3N7ENE3</accession>
<gene>
    <name evidence="2" type="ORF">POPTR_002G020850</name>
</gene>
<keyword evidence="3" id="KW-1185">Reference proteome</keyword>
<sequence length="83" mass="9837">MLYSKERLAVALTVYTSRMNILTIVVLLIWFKMVKLHYLDRVIRQFSGFNITHVDFLLREGRDPTSYLYSTDKKRKVHTVASK</sequence>
<dbReference type="AlphaFoldDB" id="A0A3N7ENE3"/>
<organism evidence="2 3">
    <name type="scientific">Populus trichocarpa</name>
    <name type="common">Western balsam poplar</name>
    <name type="synonym">Populus balsamifera subsp. trichocarpa</name>
    <dbReference type="NCBI Taxonomy" id="3694"/>
    <lineage>
        <taxon>Eukaryota</taxon>
        <taxon>Viridiplantae</taxon>
        <taxon>Streptophyta</taxon>
        <taxon>Embryophyta</taxon>
        <taxon>Tracheophyta</taxon>
        <taxon>Spermatophyta</taxon>
        <taxon>Magnoliopsida</taxon>
        <taxon>eudicotyledons</taxon>
        <taxon>Gunneridae</taxon>
        <taxon>Pentapetalae</taxon>
        <taxon>rosids</taxon>
        <taxon>fabids</taxon>
        <taxon>Malpighiales</taxon>
        <taxon>Salicaceae</taxon>
        <taxon>Saliceae</taxon>
        <taxon>Populus</taxon>
    </lineage>
</organism>
<proteinExistence type="predicted"/>
<dbReference type="Gramene" id="Potri.002G020850.1.v4.1">
    <property type="protein sequence ID" value="Potri.002G020850.1.v4.1"/>
    <property type="gene ID" value="Potri.002G020850.v4.1"/>
</dbReference>
<evidence type="ECO:0000313" key="3">
    <source>
        <dbReference type="Proteomes" id="UP000006729"/>
    </source>
</evidence>
<keyword evidence="1" id="KW-0812">Transmembrane</keyword>
<evidence type="ECO:0000313" key="2">
    <source>
        <dbReference type="EMBL" id="RQO86375.1"/>
    </source>
</evidence>
<dbReference type="Proteomes" id="UP000006729">
    <property type="component" value="Chromosome 2"/>
</dbReference>
<keyword evidence="1" id="KW-1133">Transmembrane helix</keyword>
<reference evidence="2 3" key="1">
    <citation type="journal article" date="2006" name="Science">
        <title>The genome of black cottonwood, Populus trichocarpa (Torr. &amp; Gray).</title>
        <authorList>
            <person name="Tuskan G.A."/>
            <person name="Difazio S."/>
            <person name="Jansson S."/>
            <person name="Bohlmann J."/>
            <person name="Grigoriev I."/>
            <person name="Hellsten U."/>
            <person name="Putnam N."/>
            <person name="Ralph S."/>
            <person name="Rombauts S."/>
            <person name="Salamov A."/>
            <person name="Schein J."/>
            <person name="Sterck L."/>
            <person name="Aerts A."/>
            <person name="Bhalerao R.R."/>
            <person name="Bhalerao R.P."/>
            <person name="Blaudez D."/>
            <person name="Boerjan W."/>
            <person name="Brun A."/>
            <person name="Brunner A."/>
            <person name="Busov V."/>
            <person name="Campbell M."/>
            <person name="Carlson J."/>
            <person name="Chalot M."/>
            <person name="Chapman J."/>
            <person name="Chen G.L."/>
            <person name="Cooper D."/>
            <person name="Coutinho P.M."/>
            <person name="Couturier J."/>
            <person name="Covert S."/>
            <person name="Cronk Q."/>
            <person name="Cunningham R."/>
            <person name="Davis J."/>
            <person name="Degroeve S."/>
            <person name="Dejardin A."/>
            <person name="Depamphilis C."/>
            <person name="Detter J."/>
            <person name="Dirks B."/>
            <person name="Dubchak I."/>
            <person name="Duplessis S."/>
            <person name="Ehlting J."/>
            <person name="Ellis B."/>
            <person name="Gendler K."/>
            <person name="Goodstein D."/>
            <person name="Gribskov M."/>
            <person name="Grimwood J."/>
            <person name="Groover A."/>
            <person name="Gunter L."/>
            <person name="Hamberger B."/>
            <person name="Heinze B."/>
            <person name="Helariutta Y."/>
            <person name="Henrissat B."/>
            <person name="Holligan D."/>
            <person name="Holt R."/>
            <person name="Huang W."/>
            <person name="Islam-Faridi N."/>
            <person name="Jones S."/>
            <person name="Jones-Rhoades M."/>
            <person name="Jorgensen R."/>
            <person name="Joshi C."/>
            <person name="Kangasjarvi J."/>
            <person name="Karlsson J."/>
            <person name="Kelleher C."/>
            <person name="Kirkpatrick R."/>
            <person name="Kirst M."/>
            <person name="Kohler A."/>
            <person name="Kalluri U."/>
            <person name="Larimer F."/>
            <person name="Leebens-Mack J."/>
            <person name="Leple J.C."/>
            <person name="Locascio P."/>
            <person name="Lou Y."/>
            <person name="Lucas S."/>
            <person name="Martin F."/>
            <person name="Montanini B."/>
            <person name="Napoli C."/>
            <person name="Nelson D.R."/>
            <person name="Nelson C."/>
            <person name="Nieminen K."/>
            <person name="Nilsson O."/>
            <person name="Pereda V."/>
            <person name="Peter G."/>
            <person name="Philippe R."/>
            <person name="Pilate G."/>
            <person name="Poliakov A."/>
            <person name="Razumovskaya J."/>
            <person name="Richardson P."/>
            <person name="Rinaldi C."/>
            <person name="Ritland K."/>
            <person name="Rouze P."/>
            <person name="Ryaboy D."/>
            <person name="Schmutz J."/>
            <person name="Schrader J."/>
            <person name="Segerman B."/>
            <person name="Shin H."/>
            <person name="Siddiqui A."/>
            <person name="Sterky F."/>
            <person name="Terry A."/>
            <person name="Tsai C.J."/>
            <person name="Uberbacher E."/>
            <person name="Unneberg P."/>
            <person name="Vahala J."/>
            <person name="Wall K."/>
            <person name="Wessler S."/>
            <person name="Yang G."/>
            <person name="Yin T."/>
            <person name="Douglas C."/>
            <person name="Marra M."/>
            <person name="Sandberg G."/>
            <person name="Van de Peer Y."/>
            <person name="Rokhsar D."/>
        </authorList>
    </citation>
    <scope>NUCLEOTIDE SEQUENCE [LARGE SCALE GENOMIC DNA]</scope>
    <source>
        <strain evidence="3">cv. Nisqually</strain>
    </source>
</reference>
<protein>
    <recommendedName>
        <fullName evidence="4">Transmembrane protein</fullName>
    </recommendedName>
</protein>
<keyword evidence="1" id="KW-0472">Membrane</keyword>